<dbReference type="InterPro" id="IPR006076">
    <property type="entry name" value="FAD-dep_OxRdtase"/>
</dbReference>
<dbReference type="GO" id="GO:0055130">
    <property type="term" value="P:D-alanine catabolic process"/>
    <property type="evidence" value="ECO:0007669"/>
    <property type="project" value="TreeGrafter"/>
</dbReference>
<keyword evidence="3" id="KW-1133">Transmembrane helix</keyword>
<evidence type="ECO:0000313" key="5">
    <source>
        <dbReference type="EMBL" id="GLK83706.1"/>
    </source>
</evidence>
<evidence type="ECO:0000256" key="3">
    <source>
        <dbReference type="SAM" id="Phobius"/>
    </source>
</evidence>
<dbReference type="Gene3D" id="3.30.9.10">
    <property type="entry name" value="D-Amino Acid Oxidase, subunit A, domain 2"/>
    <property type="match status" value="1"/>
</dbReference>
<name>A0A9W6JW54_9HYPH</name>
<evidence type="ECO:0000256" key="1">
    <source>
        <dbReference type="ARBA" id="ARBA00009410"/>
    </source>
</evidence>
<dbReference type="AlphaFoldDB" id="A0A9W6JW54"/>
<dbReference type="Pfam" id="PF01266">
    <property type="entry name" value="DAO"/>
    <property type="match status" value="1"/>
</dbReference>
<feature type="transmembrane region" description="Helical" evidence="3">
    <location>
        <begin position="20"/>
        <end position="37"/>
    </location>
</feature>
<sequence length="444" mass="47208">MSPPVDAVASDEKLPSHADVVIVGAGIIGVSAAFYLARKGKSVVVVEKGRVGGEQSSRNWGWVRQQGRALPEMPLAMASQDLWSNLNADLGEDTGYRRTGMTVVTKDPAVVAQWEDMLEKKRAFQTRGRILSAAEMRKLLPGTTDNWLAGLHSPLDGLAEPSMATPAMARGARRLGAIIVQNCAVRGWETAGGAVSAVITERGAIKTDAVLCAGGAWTSMLLRHQGISLPQAGVFSSVCRTEAAPDISTETGGVGSPGFSVRRRADGGYTVAMRGTGRVDVTPQGIRYAADFLPLLFTMGRGLTIRAGRSFFAGPETMSRWRNDAITPFERMRVLDPAPETKILDKAMSQFRAAYPALKDVRVAQSWGGLIDSVPDAVPVISAIEGAPGVYVATGFSGHGFGLGPAGGRLAADLVAGDMPLVDPSPFRYQRFFDGTRHEATVWV</sequence>
<dbReference type="GO" id="GO:0008718">
    <property type="term" value="F:D-amino-acid dehydrogenase activity"/>
    <property type="evidence" value="ECO:0007669"/>
    <property type="project" value="TreeGrafter"/>
</dbReference>
<dbReference type="GO" id="GO:0005886">
    <property type="term" value="C:plasma membrane"/>
    <property type="evidence" value="ECO:0007669"/>
    <property type="project" value="TreeGrafter"/>
</dbReference>
<reference evidence="5" key="2">
    <citation type="submission" date="2023-01" db="EMBL/GenBank/DDBJ databases">
        <authorList>
            <person name="Sun Q."/>
            <person name="Evtushenko L."/>
        </authorList>
    </citation>
    <scope>NUCLEOTIDE SEQUENCE</scope>
    <source>
        <strain evidence="5">VKM B-2789</strain>
    </source>
</reference>
<dbReference type="SUPFAM" id="SSF51905">
    <property type="entry name" value="FAD/NAD(P)-binding domain"/>
    <property type="match status" value="1"/>
</dbReference>
<dbReference type="Gene3D" id="3.50.50.60">
    <property type="entry name" value="FAD/NAD(P)-binding domain"/>
    <property type="match status" value="1"/>
</dbReference>
<keyword evidence="2" id="KW-0560">Oxidoreductase</keyword>
<evidence type="ECO:0000259" key="4">
    <source>
        <dbReference type="Pfam" id="PF01266"/>
    </source>
</evidence>
<protein>
    <submittedName>
        <fullName evidence="5">Oxidoreductase</fullName>
    </submittedName>
</protein>
<dbReference type="PANTHER" id="PTHR13847">
    <property type="entry name" value="SARCOSINE DEHYDROGENASE-RELATED"/>
    <property type="match status" value="1"/>
</dbReference>
<dbReference type="GO" id="GO:0005737">
    <property type="term" value="C:cytoplasm"/>
    <property type="evidence" value="ECO:0007669"/>
    <property type="project" value="TreeGrafter"/>
</dbReference>
<dbReference type="RefSeq" id="WP_213363339.1">
    <property type="nucleotide sequence ID" value="NZ_BSFM01000009.1"/>
</dbReference>
<proteinExistence type="inferred from homology"/>
<evidence type="ECO:0000313" key="6">
    <source>
        <dbReference type="Proteomes" id="UP001143330"/>
    </source>
</evidence>
<dbReference type="PANTHER" id="PTHR13847:SF280">
    <property type="entry name" value="D-AMINO ACID DEHYDROGENASE"/>
    <property type="match status" value="1"/>
</dbReference>
<keyword evidence="6" id="KW-1185">Reference proteome</keyword>
<comment type="similarity">
    <text evidence="1">Belongs to the DadA oxidoreductase family.</text>
</comment>
<evidence type="ECO:0000256" key="2">
    <source>
        <dbReference type="ARBA" id="ARBA00023002"/>
    </source>
</evidence>
<organism evidence="5 6">
    <name type="scientific">Ancylobacter defluvii</name>
    <dbReference type="NCBI Taxonomy" id="1282440"/>
    <lineage>
        <taxon>Bacteria</taxon>
        <taxon>Pseudomonadati</taxon>
        <taxon>Pseudomonadota</taxon>
        <taxon>Alphaproteobacteria</taxon>
        <taxon>Hyphomicrobiales</taxon>
        <taxon>Xanthobacteraceae</taxon>
        <taxon>Ancylobacter</taxon>
    </lineage>
</organism>
<comment type="caution">
    <text evidence="5">The sequence shown here is derived from an EMBL/GenBank/DDBJ whole genome shotgun (WGS) entry which is preliminary data.</text>
</comment>
<feature type="domain" description="FAD dependent oxidoreductase" evidence="4">
    <location>
        <begin position="19"/>
        <end position="414"/>
    </location>
</feature>
<keyword evidence="3" id="KW-0472">Membrane</keyword>
<reference evidence="5" key="1">
    <citation type="journal article" date="2014" name="Int. J. Syst. Evol. Microbiol.">
        <title>Complete genome sequence of Corynebacterium casei LMG S-19264T (=DSM 44701T), isolated from a smear-ripened cheese.</title>
        <authorList>
            <consortium name="US DOE Joint Genome Institute (JGI-PGF)"/>
            <person name="Walter F."/>
            <person name="Albersmeier A."/>
            <person name="Kalinowski J."/>
            <person name="Ruckert C."/>
        </authorList>
    </citation>
    <scope>NUCLEOTIDE SEQUENCE</scope>
    <source>
        <strain evidence="5">VKM B-2789</strain>
    </source>
</reference>
<dbReference type="InterPro" id="IPR036188">
    <property type="entry name" value="FAD/NAD-bd_sf"/>
</dbReference>
<dbReference type="Proteomes" id="UP001143330">
    <property type="component" value="Unassembled WGS sequence"/>
</dbReference>
<dbReference type="EMBL" id="BSFM01000009">
    <property type="protein sequence ID" value="GLK83706.1"/>
    <property type="molecule type" value="Genomic_DNA"/>
</dbReference>
<accession>A0A9W6JW54</accession>
<gene>
    <name evidence="5" type="ORF">GCM10017653_17750</name>
</gene>
<keyword evidence="3" id="KW-0812">Transmembrane</keyword>